<dbReference type="InterPro" id="IPR003439">
    <property type="entry name" value="ABC_transporter-like_ATP-bd"/>
</dbReference>
<dbReference type="GO" id="GO:0016887">
    <property type="term" value="F:ATP hydrolysis activity"/>
    <property type="evidence" value="ECO:0007669"/>
    <property type="project" value="InterPro"/>
</dbReference>
<evidence type="ECO:0000259" key="14">
    <source>
        <dbReference type="PROSITE" id="PS50929"/>
    </source>
</evidence>
<feature type="domain" description="ABC transmembrane type-1" evidence="14">
    <location>
        <begin position="469"/>
        <end position="707"/>
    </location>
</feature>
<evidence type="ECO:0000256" key="3">
    <source>
        <dbReference type="ARBA" id="ARBA00022448"/>
    </source>
</evidence>
<keyword evidence="9 12" id="KW-0472">Membrane</keyword>
<proteinExistence type="inferred from homology"/>
<keyword evidence="4" id="KW-1003">Cell membrane</keyword>
<protein>
    <submittedName>
        <fullName evidence="15">ABC bile acid transporter</fullName>
    </submittedName>
</protein>
<feature type="domain" description="ABC transporter" evidence="13">
    <location>
        <begin position="741"/>
        <end position="971"/>
    </location>
</feature>
<evidence type="ECO:0000256" key="7">
    <source>
        <dbReference type="ARBA" id="ARBA00022840"/>
    </source>
</evidence>
<dbReference type="Gene3D" id="1.20.1560.10">
    <property type="entry name" value="ABC transporter type 1, transmembrane domain"/>
    <property type="match status" value="2"/>
</dbReference>
<comment type="subcellular location">
    <subcellularLocation>
        <location evidence="1">Cell membrane</location>
        <topology evidence="1">Multi-pass membrane protein</topology>
    </subcellularLocation>
</comment>
<dbReference type="PROSITE" id="PS50929">
    <property type="entry name" value="ABC_TM1F"/>
    <property type="match status" value="1"/>
</dbReference>
<evidence type="ECO:0000313" key="15">
    <source>
        <dbReference type="EMBL" id="TQV90384.1"/>
    </source>
</evidence>
<dbReference type="InterPro" id="IPR017871">
    <property type="entry name" value="ABC_transporter-like_CS"/>
</dbReference>
<evidence type="ECO:0000256" key="2">
    <source>
        <dbReference type="ARBA" id="ARBA00009726"/>
    </source>
</evidence>
<dbReference type="STRING" id="43265.A0A545ULP6"/>
<feature type="transmembrane region" description="Helical" evidence="12">
    <location>
        <begin position="538"/>
        <end position="557"/>
    </location>
</feature>
<keyword evidence="8 12" id="KW-1133">Transmembrane helix</keyword>
<evidence type="ECO:0000256" key="9">
    <source>
        <dbReference type="ARBA" id="ARBA00023136"/>
    </source>
</evidence>
<dbReference type="InterPro" id="IPR036640">
    <property type="entry name" value="ABC1_TM_sf"/>
</dbReference>
<dbReference type="Proteomes" id="UP000315783">
    <property type="component" value="Unassembled WGS sequence"/>
</dbReference>
<evidence type="ECO:0000256" key="10">
    <source>
        <dbReference type="ARBA" id="ARBA00023180"/>
    </source>
</evidence>
<feature type="region of interest" description="Disordered" evidence="11">
    <location>
        <begin position="353"/>
        <end position="376"/>
    </location>
</feature>
<dbReference type="Pfam" id="PF00005">
    <property type="entry name" value="ABC_tran"/>
    <property type="match status" value="2"/>
</dbReference>
<dbReference type="InterPro" id="IPR050173">
    <property type="entry name" value="ABC_transporter_C-like"/>
</dbReference>
<name>A0A545ULP6_9HYPO</name>
<dbReference type="AlphaFoldDB" id="A0A545ULP6"/>
<sequence>MSRWTTLLIRNWGLGRDRNAILQRAFLAIRHIKLSATEDLWKQKLYQIRQKELQGYTKIAWLLFWKGIVENISPAILSGIPIYIYAWQGHSLTPSVAFTSVNLFKELQSKLWDIPQKFPPLKAGWVSARELDMFLKKGEIYEPQFISSDTLSLHNATITRYGTASENERFQLENVNAAFPIGELSIISGKTGCGKSLLFEKELDKNWLRPDTCAIVSQNPWMDNSTIQDNILFGLPLDEERYARVLYCCALDADLLRFKNGDMTVVSIKGASLSGGQRSRIALARALYSRASFLLMDDVLSAVDTEVREWIVQKALCGNLARGRTRILVTHHEKELASKVSYRLRIHDQTATGERLSSNAPSSTKEGSGKSSSADDGFDYAPYCRKSDNSSVKNTPQAAKPSTTELSLRMAPYIMYFKASGGTTSWLFAFVSLILCEWNRLSTSSRFENWVSGKEAGAASSSSPSPAQAYMVMSALTTLTIAMRGVVMFRIYRIASQKLFCQMTERMFGAPLQWLESTKRGEIFQRYDRSMRNVDEDVTYAISGFLVLVSQLITFLWRSTSFSLYETPLVIVLLYIIFIVARDLIPAAEHLTNIDSATWSVILQHRSSLYSPDGISTVRAYGMKDRFFQRASLMFDKSASATWHSVLHGVATKLQLGFLGAIYVSLSCYTIGVSGMGAGAAGTALSFAVQLSETVTRCVQHICAMDSGLMAAGKVNEYGSIQQEPSDGIDVRHSWPEKGQIQFCNYTAGYGPGLPDTLRNLNFIIRPGERVGVVGRTGAGKSTLALSLARLVERRAGVIYIDSFDISRTKLEVLRKRILILPQDPYLFGGTLRSILDPSGTHSDRELLACLTQFRFLPATAGAETKSVAGDSDLLFMVSDGGANLSQGQRQIVCLIKAILSQKKIVVMDEATSAVDLETDSSIQTAIREGMQDTTVVVIAHKLASVINLDKKGLFFSLVNHSVDKEDLVKSLNVE</sequence>
<evidence type="ECO:0000259" key="13">
    <source>
        <dbReference type="PROSITE" id="PS50893"/>
    </source>
</evidence>
<dbReference type="PROSITE" id="PS50893">
    <property type="entry name" value="ABC_TRANSPORTER_2"/>
    <property type="match status" value="2"/>
</dbReference>
<dbReference type="InterPro" id="IPR011527">
    <property type="entry name" value="ABC1_TM_dom"/>
</dbReference>
<evidence type="ECO:0000256" key="4">
    <source>
        <dbReference type="ARBA" id="ARBA00022475"/>
    </source>
</evidence>
<dbReference type="SUPFAM" id="SSF90123">
    <property type="entry name" value="ABC transporter transmembrane region"/>
    <property type="match status" value="2"/>
</dbReference>
<comment type="caution">
    <text evidence="15">The sequence shown here is derived from an EMBL/GenBank/DDBJ whole genome shotgun (WGS) entry which is preliminary data.</text>
</comment>
<evidence type="ECO:0000256" key="5">
    <source>
        <dbReference type="ARBA" id="ARBA00022692"/>
    </source>
</evidence>
<evidence type="ECO:0000256" key="11">
    <source>
        <dbReference type="SAM" id="MobiDB-lite"/>
    </source>
</evidence>
<evidence type="ECO:0000256" key="1">
    <source>
        <dbReference type="ARBA" id="ARBA00004651"/>
    </source>
</evidence>
<feature type="transmembrane region" description="Helical" evidence="12">
    <location>
        <begin position="469"/>
        <end position="489"/>
    </location>
</feature>
<dbReference type="InterPro" id="IPR027417">
    <property type="entry name" value="P-loop_NTPase"/>
</dbReference>
<keyword evidence="10" id="KW-0325">Glycoprotein</keyword>
<keyword evidence="5 12" id="KW-0812">Transmembrane</keyword>
<feature type="compositionally biased region" description="Low complexity" evidence="11">
    <location>
        <begin position="362"/>
        <end position="372"/>
    </location>
</feature>
<gene>
    <name evidence="15" type="ORF">IF1G_11020</name>
</gene>
<evidence type="ECO:0000256" key="6">
    <source>
        <dbReference type="ARBA" id="ARBA00022741"/>
    </source>
</evidence>
<evidence type="ECO:0000256" key="12">
    <source>
        <dbReference type="SAM" id="Phobius"/>
    </source>
</evidence>
<evidence type="ECO:0000256" key="8">
    <source>
        <dbReference type="ARBA" id="ARBA00022989"/>
    </source>
</evidence>
<dbReference type="InterPro" id="IPR003593">
    <property type="entry name" value="AAA+_ATPase"/>
</dbReference>
<dbReference type="Pfam" id="PF00664">
    <property type="entry name" value="ABC_membrane"/>
    <property type="match status" value="1"/>
</dbReference>
<reference evidence="15 16" key="1">
    <citation type="journal article" date="2019" name="Appl. Microbiol. Biotechnol.">
        <title>Genome sequence of Isaria javanica and comparative genome analysis insights into family S53 peptidase evolution in fungal entomopathogens.</title>
        <authorList>
            <person name="Lin R."/>
            <person name="Zhang X."/>
            <person name="Xin B."/>
            <person name="Zou M."/>
            <person name="Gao Y."/>
            <person name="Qin F."/>
            <person name="Hu Q."/>
            <person name="Xie B."/>
            <person name="Cheng X."/>
        </authorList>
    </citation>
    <scope>NUCLEOTIDE SEQUENCE [LARGE SCALE GENOMIC DNA]</scope>
    <source>
        <strain evidence="15 16">IJ1G</strain>
    </source>
</reference>
<feature type="transmembrane region" description="Helical" evidence="12">
    <location>
        <begin position="563"/>
        <end position="581"/>
    </location>
</feature>
<dbReference type="Gene3D" id="3.40.50.300">
    <property type="entry name" value="P-loop containing nucleotide triphosphate hydrolases"/>
    <property type="match status" value="2"/>
</dbReference>
<dbReference type="PANTHER" id="PTHR24223">
    <property type="entry name" value="ATP-BINDING CASSETTE SUB-FAMILY C"/>
    <property type="match status" value="1"/>
</dbReference>
<dbReference type="GO" id="GO:0005524">
    <property type="term" value="F:ATP binding"/>
    <property type="evidence" value="ECO:0007669"/>
    <property type="project" value="UniProtKB-KW"/>
</dbReference>
<feature type="domain" description="ABC transporter" evidence="13">
    <location>
        <begin position="153"/>
        <end position="373"/>
    </location>
</feature>
<keyword evidence="16" id="KW-1185">Reference proteome</keyword>
<dbReference type="SMART" id="SM00382">
    <property type="entry name" value="AAA"/>
    <property type="match status" value="2"/>
</dbReference>
<accession>A0A545ULP6</accession>
<keyword evidence="6" id="KW-0547">Nucleotide-binding</keyword>
<dbReference type="FunFam" id="3.40.50.300:FF:002145">
    <property type="entry name" value="ABC transporter (MsbA subfamily)"/>
    <property type="match status" value="1"/>
</dbReference>
<dbReference type="GO" id="GO:0140359">
    <property type="term" value="F:ABC-type transporter activity"/>
    <property type="evidence" value="ECO:0007669"/>
    <property type="project" value="InterPro"/>
</dbReference>
<dbReference type="PROSITE" id="PS00211">
    <property type="entry name" value="ABC_TRANSPORTER_1"/>
    <property type="match status" value="1"/>
</dbReference>
<keyword evidence="7" id="KW-0067">ATP-binding</keyword>
<dbReference type="EMBL" id="SPUK01000028">
    <property type="protein sequence ID" value="TQV90384.1"/>
    <property type="molecule type" value="Genomic_DNA"/>
</dbReference>
<dbReference type="GO" id="GO:0005886">
    <property type="term" value="C:plasma membrane"/>
    <property type="evidence" value="ECO:0007669"/>
    <property type="project" value="UniProtKB-SubCell"/>
</dbReference>
<comment type="similarity">
    <text evidence="2">Belongs to the ABC transporter superfamily. ABCC family. Conjugate transporter (TC 3.A.1.208) subfamily.</text>
</comment>
<evidence type="ECO:0000313" key="16">
    <source>
        <dbReference type="Proteomes" id="UP000315783"/>
    </source>
</evidence>
<keyword evidence="3" id="KW-0813">Transport</keyword>
<dbReference type="SUPFAM" id="SSF52540">
    <property type="entry name" value="P-loop containing nucleoside triphosphate hydrolases"/>
    <property type="match status" value="2"/>
</dbReference>
<organism evidence="15 16">
    <name type="scientific">Cordyceps javanica</name>
    <dbReference type="NCBI Taxonomy" id="43265"/>
    <lineage>
        <taxon>Eukaryota</taxon>
        <taxon>Fungi</taxon>
        <taxon>Dikarya</taxon>
        <taxon>Ascomycota</taxon>
        <taxon>Pezizomycotina</taxon>
        <taxon>Sordariomycetes</taxon>
        <taxon>Hypocreomycetidae</taxon>
        <taxon>Hypocreales</taxon>
        <taxon>Cordycipitaceae</taxon>
        <taxon>Cordyceps</taxon>
    </lineage>
</organism>
<dbReference type="PANTHER" id="PTHR24223:SF456">
    <property type="entry name" value="MULTIDRUG RESISTANCE-ASSOCIATED PROTEIN LETHAL(2)03659"/>
    <property type="match status" value="1"/>
</dbReference>